<name>A0A5J5CU05_9PERO</name>
<comment type="caution">
    <text evidence="1">The sequence shown here is derived from an EMBL/GenBank/DDBJ whole genome shotgun (WGS) entry which is preliminary data.</text>
</comment>
<evidence type="ECO:0000313" key="1">
    <source>
        <dbReference type="EMBL" id="KAA8584509.1"/>
    </source>
</evidence>
<organism evidence="1 2">
    <name type="scientific">Etheostoma spectabile</name>
    <name type="common">orangethroat darter</name>
    <dbReference type="NCBI Taxonomy" id="54343"/>
    <lineage>
        <taxon>Eukaryota</taxon>
        <taxon>Metazoa</taxon>
        <taxon>Chordata</taxon>
        <taxon>Craniata</taxon>
        <taxon>Vertebrata</taxon>
        <taxon>Euteleostomi</taxon>
        <taxon>Actinopterygii</taxon>
        <taxon>Neopterygii</taxon>
        <taxon>Teleostei</taxon>
        <taxon>Neoteleostei</taxon>
        <taxon>Acanthomorphata</taxon>
        <taxon>Eupercaria</taxon>
        <taxon>Perciformes</taxon>
        <taxon>Percoidei</taxon>
        <taxon>Percidae</taxon>
        <taxon>Etheostomatinae</taxon>
        <taxon>Etheostoma</taxon>
    </lineage>
</organism>
<reference evidence="1 2" key="1">
    <citation type="submission" date="2019-08" db="EMBL/GenBank/DDBJ databases">
        <title>A chromosome-level genome assembly, high-density linkage maps, and genome scans reveal the genomic architecture of hybrid incompatibilities underlying speciation via character displacement in darters (Percidae: Etheostominae).</title>
        <authorList>
            <person name="Moran R.L."/>
            <person name="Catchen J.M."/>
            <person name="Fuller R.C."/>
        </authorList>
    </citation>
    <scope>NUCLEOTIDE SEQUENCE [LARGE SCALE GENOMIC DNA]</scope>
    <source>
        <strain evidence="1">EspeVRDwgs_2016</strain>
        <tissue evidence="1">Muscle</tissue>
    </source>
</reference>
<sequence length="266" mass="29586">MSWCSLSSAVRWTPGHPILIRFAAATICPSSMIKPGCYLAPTGHTVSTRQTDLRSSAAAAKEKQERWRSSIRPTGRTHEIRRQLLGGSLEEKIVPFRQDIGWAFKVCENVGMVQPTWERKPGRDFSRVGAPAGTHATKVNSEVEPATGSRRTLKTCEEQQSRTLGGHLLQRTKTTHLTSAFADCHDSQQRNRQEGKLLAQTEQLLSASFSRGCDCWHSSSMQRDRHSTPLHSERILLISMSRNLALGGNFVQNSSELPREQGGAPW</sequence>
<proteinExistence type="predicted"/>
<dbReference type="EMBL" id="VOFY01000016">
    <property type="protein sequence ID" value="KAA8584509.1"/>
    <property type="molecule type" value="Genomic_DNA"/>
</dbReference>
<keyword evidence="2" id="KW-1185">Reference proteome</keyword>
<dbReference type="Proteomes" id="UP000327493">
    <property type="component" value="Chromosome 16"/>
</dbReference>
<gene>
    <name evidence="1" type="ORF">FQN60_008294</name>
</gene>
<dbReference type="AlphaFoldDB" id="A0A5J5CU05"/>
<evidence type="ECO:0000313" key="2">
    <source>
        <dbReference type="Proteomes" id="UP000327493"/>
    </source>
</evidence>
<protein>
    <submittedName>
        <fullName evidence="1">Uncharacterized protein</fullName>
    </submittedName>
</protein>
<accession>A0A5J5CU05</accession>